<dbReference type="Pfam" id="PF00049">
    <property type="entry name" value="Insulin"/>
    <property type="match status" value="1"/>
</dbReference>
<evidence type="ECO:0000256" key="2">
    <source>
        <dbReference type="ARBA" id="ARBA00011207"/>
    </source>
</evidence>
<evidence type="ECO:0000256" key="4">
    <source>
        <dbReference type="ARBA" id="ARBA00022729"/>
    </source>
</evidence>
<dbReference type="AlphaFoldDB" id="A0A8X6KUQ8"/>
<accession>A0A8X6KUQ8</accession>
<dbReference type="GO" id="GO:0005179">
    <property type="term" value="F:hormone activity"/>
    <property type="evidence" value="ECO:0007669"/>
    <property type="project" value="InterPro"/>
</dbReference>
<dbReference type="PRINTS" id="PR00276">
    <property type="entry name" value="INSULINFAMLY"/>
</dbReference>
<evidence type="ECO:0000256" key="1">
    <source>
        <dbReference type="ARBA" id="ARBA00009034"/>
    </source>
</evidence>
<keyword evidence="6" id="KW-0964">Secreted</keyword>
<organism evidence="8 9">
    <name type="scientific">Trichonephila clavata</name>
    <name type="common">Joro spider</name>
    <name type="synonym">Nephila clavata</name>
    <dbReference type="NCBI Taxonomy" id="2740835"/>
    <lineage>
        <taxon>Eukaryota</taxon>
        <taxon>Metazoa</taxon>
        <taxon>Ecdysozoa</taxon>
        <taxon>Arthropoda</taxon>
        <taxon>Chelicerata</taxon>
        <taxon>Arachnida</taxon>
        <taxon>Araneae</taxon>
        <taxon>Araneomorphae</taxon>
        <taxon>Entelegynae</taxon>
        <taxon>Araneoidea</taxon>
        <taxon>Nephilidae</taxon>
        <taxon>Trichonephila</taxon>
    </lineage>
</organism>
<dbReference type="InterPro" id="IPR022353">
    <property type="entry name" value="Insulin_CS"/>
</dbReference>
<keyword evidence="3" id="KW-0165">Cleavage on pair of basic residues</keyword>
<keyword evidence="4" id="KW-0732">Signal</keyword>
<comment type="similarity">
    <text evidence="1 6">Belongs to the insulin family.</text>
</comment>
<reference evidence="8" key="1">
    <citation type="submission" date="2020-07" db="EMBL/GenBank/DDBJ databases">
        <title>Multicomponent nature underlies the extraordinary mechanical properties of spider dragline silk.</title>
        <authorList>
            <person name="Kono N."/>
            <person name="Nakamura H."/>
            <person name="Mori M."/>
            <person name="Yoshida Y."/>
            <person name="Ohtoshi R."/>
            <person name="Malay A.D."/>
            <person name="Moran D.A.P."/>
            <person name="Tomita M."/>
            <person name="Numata K."/>
            <person name="Arakawa K."/>
        </authorList>
    </citation>
    <scope>NUCLEOTIDE SEQUENCE</scope>
</reference>
<keyword evidence="5" id="KW-1015">Disulfide bond</keyword>
<dbReference type="InterPro" id="IPR036438">
    <property type="entry name" value="Insulin-like_sf"/>
</dbReference>
<dbReference type="Proteomes" id="UP000887116">
    <property type="component" value="Unassembled WGS sequence"/>
</dbReference>
<name>A0A8X6KUQ8_TRICU</name>
<sequence length="196" mass="21762">MDNKLQGIRLCGRRLADFLNSVCRHYGGFRAPASKRTAIGGIGNQDSFVTKLYSFQAFQGFPLEKSPEKKQLSGLHQSGIVNECCRKQCTLSTLVSYCSVGENIDKERLAEIESLFSSNSQTSKTKGIGESITGMITEQPDSARNTYTPENAPATFSSFSNLGTSSRDRPMFIVVPQLYREINNDMSSEEYNDHSF</sequence>
<feature type="domain" description="Insulin-like" evidence="7">
    <location>
        <begin position="8"/>
        <end position="98"/>
    </location>
</feature>
<evidence type="ECO:0000256" key="5">
    <source>
        <dbReference type="ARBA" id="ARBA00023157"/>
    </source>
</evidence>
<dbReference type="PROSITE" id="PS00262">
    <property type="entry name" value="INSULIN"/>
    <property type="match status" value="1"/>
</dbReference>
<dbReference type="GO" id="GO:0005576">
    <property type="term" value="C:extracellular region"/>
    <property type="evidence" value="ECO:0007669"/>
    <property type="project" value="UniProtKB-SubCell"/>
</dbReference>
<protein>
    <submittedName>
        <fullName evidence="8">IlGF domain-containing protein</fullName>
    </submittedName>
</protein>
<keyword evidence="9" id="KW-1185">Reference proteome</keyword>
<dbReference type="SMART" id="SM00078">
    <property type="entry name" value="IlGF"/>
    <property type="match status" value="1"/>
</dbReference>
<dbReference type="InterPro" id="IPR022352">
    <property type="entry name" value="Ins/IGF/rlx"/>
</dbReference>
<comment type="subcellular location">
    <subcellularLocation>
        <location evidence="6">Secreted</location>
    </subcellularLocation>
</comment>
<comment type="caution">
    <text evidence="8">The sequence shown here is derived from an EMBL/GenBank/DDBJ whole genome shotgun (WGS) entry which is preliminary data.</text>
</comment>
<dbReference type="InterPro" id="IPR016179">
    <property type="entry name" value="Insulin-like"/>
</dbReference>
<evidence type="ECO:0000256" key="3">
    <source>
        <dbReference type="ARBA" id="ARBA00022685"/>
    </source>
</evidence>
<evidence type="ECO:0000256" key="6">
    <source>
        <dbReference type="RuleBase" id="RU000406"/>
    </source>
</evidence>
<evidence type="ECO:0000313" key="8">
    <source>
        <dbReference type="EMBL" id="GFQ84826.1"/>
    </source>
</evidence>
<dbReference type="SUPFAM" id="SSF56994">
    <property type="entry name" value="Insulin-like"/>
    <property type="match status" value="1"/>
</dbReference>
<evidence type="ECO:0000259" key="7">
    <source>
        <dbReference type="SMART" id="SM00078"/>
    </source>
</evidence>
<dbReference type="EMBL" id="BMAO01002981">
    <property type="protein sequence ID" value="GFQ84826.1"/>
    <property type="molecule type" value="Genomic_DNA"/>
</dbReference>
<comment type="subunit">
    <text evidence="2">Heterodimer of a B chain and an A chain linked by two disulfide bonds.</text>
</comment>
<dbReference type="PANTHER" id="PTHR13647:SF4">
    <property type="entry name" value="INSULIN-LIKE PEPTIDE 1-RELATED"/>
    <property type="match status" value="1"/>
</dbReference>
<dbReference type="OrthoDB" id="10019596at2759"/>
<evidence type="ECO:0000313" key="9">
    <source>
        <dbReference type="Proteomes" id="UP000887116"/>
    </source>
</evidence>
<gene>
    <name evidence="8" type="primary">NCL1_09705</name>
    <name evidence="8" type="ORF">TNCT_58041</name>
</gene>
<dbReference type="Gene3D" id="1.10.100.10">
    <property type="entry name" value="Insulin-like"/>
    <property type="match status" value="1"/>
</dbReference>
<dbReference type="PANTHER" id="PTHR13647">
    <property type="entry name" value="INSULIN-LIKE PEPTIDE 2-RELATED"/>
    <property type="match status" value="1"/>
</dbReference>
<proteinExistence type="inferred from homology"/>